<comment type="similarity">
    <text evidence="7">Belongs to the ATPase delta chain family.</text>
</comment>
<dbReference type="NCBIfam" id="NF009967">
    <property type="entry name" value="PRK13430.1"/>
    <property type="match status" value="1"/>
</dbReference>
<evidence type="ECO:0000256" key="4">
    <source>
        <dbReference type="ARBA" id="ARBA00023065"/>
    </source>
</evidence>
<dbReference type="RefSeq" id="WP_106214016.1">
    <property type="nucleotide sequence ID" value="NZ_PVZF01000012.1"/>
</dbReference>
<protein>
    <recommendedName>
        <fullName evidence="7">ATP synthase subunit delta</fullName>
    </recommendedName>
    <alternativeName>
        <fullName evidence="7">ATP synthase F(1) sector subunit delta</fullName>
    </alternativeName>
    <alternativeName>
        <fullName evidence="7">F-type ATPase subunit delta</fullName>
        <shortName evidence="7">F-ATPase subunit delta</shortName>
    </alternativeName>
</protein>
<dbReference type="Pfam" id="PF00213">
    <property type="entry name" value="OSCP"/>
    <property type="match status" value="1"/>
</dbReference>
<keyword evidence="7" id="KW-0139">CF(1)</keyword>
<dbReference type="GO" id="GO:0045259">
    <property type="term" value="C:proton-transporting ATP synthase complex"/>
    <property type="evidence" value="ECO:0007669"/>
    <property type="project" value="UniProtKB-KW"/>
</dbReference>
<comment type="function">
    <text evidence="7">This protein is part of the stalk that links CF(0) to CF(1). It either transmits conformational changes from CF(0) to CF(1) or is implicated in proton conduction.</text>
</comment>
<dbReference type="PANTHER" id="PTHR11910">
    <property type="entry name" value="ATP SYNTHASE DELTA CHAIN"/>
    <property type="match status" value="1"/>
</dbReference>
<evidence type="ECO:0000256" key="3">
    <source>
        <dbReference type="ARBA" id="ARBA00022781"/>
    </source>
</evidence>
<keyword evidence="4 7" id="KW-0406">Ion transport</keyword>
<organism evidence="8 9">
    <name type="scientific">Kineococcus rhizosphaerae</name>
    <dbReference type="NCBI Taxonomy" id="559628"/>
    <lineage>
        <taxon>Bacteria</taxon>
        <taxon>Bacillati</taxon>
        <taxon>Actinomycetota</taxon>
        <taxon>Actinomycetes</taxon>
        <taxon>Kineosporiales</taxon>
        <taxon>Kineosporiaceae</taxon>
        <taxon>Kineococcus</taxon>
    </lineage>
</organism>
<sequence>MSELDSGVAKASLAAAQQVLDAQLAAEGSDAGRTGEDLFAVTSLLDSSVGLRRALTDPSREAGAKAAFVRATFTGKISPAAVETLVSLASARWTAGRDLSDATERLAVGAVVTQAERSGHLDALEDELFRFSRTIAGNPSLRDALADRTAPDANRASLVSRLLLDRAVPETIQLARRVAVAPRGLRAERVLEDWVEVVAQRREQLVAHVVSASALSDAQRDRLAASLSRQYGRPIRINVDVDPHLVGGLRVSIGDDVIDGSILARLEDARRRLAG</sequence>
<comment type="function">
    <text evidence="7">F(1)F(0) ATP synthase produces ATP from ADP in the presence of a proton or sodium gradient. F-type ATPases consist of two structural domains, F(1) containing the extramembraneous catalytic core and F(0) containing the membrane proton channel, linked together by a central stalk and a peripheral stalk. During catalysis, ATP synthesis in the catalytic domain of F(1) is coupled via a rotary mechanism of the central stalk subunits to proton translocation.</text>
</comment>
<evidence type="ECO:0000313" key="9">
    <source>
        <dbReference type="Proteomes" id="UP000238083"/>
    </source>
</evidence>
<keyword evidence="3 7" id="KW-0375">Hydrogen ion transport</keyword>
<comment type="subcellular location">
    <subcellularLocation>
        <location evidence="7">Cell membrane</location>
        <topology evidence="7">Peripheral membrane protein</topology>
    </subcellularLocation>
    <subcellularLocation>
        <location evidence="1">Membrane</location>
    </subcellularLocation>
</comment>
<dbReference type="OrthoDB" id="5242917at2"/>
<evidence type="ECO:0000256" key="1">
    <source>
        <dbReference type="ARBA" id="ARBA00004370"/>
    </source>
</evidence>
<dbReference type="Proteomes" id="UP000238083">
    <property type="component" value="Unassembled WGS sequence"/>
</dbReference>
<proteinExistence type="inferred from homology"/>
<name>A0A2T0QZ05_9ACTN</name>
<keyword evidence="2 7" id="KW-0813">Transport</keyword>
<keyword evidence="7" id="KW-1003">Cell membrane</keyword>
<dbReference type="HAMAP" id="MF_01416">
    <property type="entry name" value="ATP_synth_delta_bact"/>
    <property type="match status" value="1"/>
</dbReference>
<evidence type="ECO:0000256" key="6">
    <source>
        <dbReference type="ARBA" id="ARBA00023310"/>
    </source>
</evidence>
<gene>
    <name evidence="7" type="primary">atpH</name>
    <name evidence="8" type="ORF">CLV37_11257</name>
</gene>
<evidence type="ECO:0000256" key="2">
    <source>
        <dbReference type="ARBA" id="ARBA00022448"/>
    </source>
</evidence>
<evidence type="ECO:0000313" key="8">
    <source>
        <dbReference type="EMBL" id="PRY11758.1"/>
    </source>
</evidence>
<reference evidence="8 9" key="1">
    <citation type="submission" date="2018-03" db="EMBL/GenBank/DDBJ databases">
        <title>Genomic Encyclopedia of Archaeal and Bacterial Type Strains, Phase II (KMG-II): from individual species to whole genera.</title>
        <authorList>
            <person name="Goeker M."/>
        </authorList>
    </citation>
    <scope>NUCLEOTIDE SEQUENCE [LARGE SCALE GENOMIC DNA]</scope>
    <source>
        <strain evidence="8 9">DSM 19711</strain>
    </source>
</reference>
<dbReference type="GO" id="GO:0005886">
    <property type="term" value="C:plasma membrane"/>
    <property type="evidence" value="ECO:0007669"/>
    <property type="project" value="UniProtKB-SubCell"/>
</dbReference>
<comment type="caution">
    <text evidence="8">The sequence shown here is derived from an EMBL/GenBank/DDBJ whole genome shotgun (WGS) entry which is preliminary data.</text>
</comment>
<dbReference type="GO" id="GO:0046933">
    <property type="term" value="F:proton-transporting ATP synthase activity, rotational mechanism"/>
    <property type="evidence" value="ECO:0007669"/>
    <property type="project" value="UniProtKB-UniRule"/>
</dbReference>
<keyword evidence="5 7" id="KW-0472">Membrane</keyword>
<keyword evidence="9" id="KW-1185">Reference proteome</keyword>
<evidence type="ECO:0000256" key="7">
    <source>
        <dbReference type="HAMAP-Rule" id="MF_01416"/>
    </source>
</evidence>
<evidence type="ECO:0000256" key="5">
    <source>
        <dbReference type="ARBA" id="ARBA00023136"/>
    </source>
</evidence>
<accession>A0A2T0QZ05</accession>
<keyword evidence="6 7" id="KW-0066">ATP synthesis</keyword>
<dbReference type="PRINTS" id="PR00125">
    <property type="entry name" value="ATPASEDELTA"/>
</dbReference>
<dbReference type="InterPro" id="IPR000711">
    <property type="entry name" value="ATPase_OSCP/dsu"/>
</dbReference>
<dbReference type="EMBL" id="PVZF01000012">
    <property type="protein sequence ID" value="PRY11758.1"/>
    <property type="molecule type" value="Genomic_DNA"/>
</dbReference>
<dbReference type="AlphaFoldDB" id="A0A2T0QZ05"/>